<dbReference type="EMBL" id="MU859140">
    <property type="protein sequence ID" value="KAK3951750.1"/>
    <property type="molecule type" value="Genomic_DNA"/>
</dbReference>
<accession>A0AAN6NTU1</accession>
<evidence type="ECO:0000313" key="3">
    <source>
        <dbReference type="EMBL" id="KAK3951750.1"/>
    </source>
</evidence>
<dbReference type="GO" id="GO:0004672">
    <property type="term" value="F:protein kinase activity"/>
    <property type="evidence" value="ECO:0007669"/>
    <property type="project" value="InterPro"/>
</dbReference>
<dbReference type="PROSITE" id="PS50011">
    <property type="entry name" value="PROTEIN_KINASE_DOM"/>
    <property type="match status" value="1"/>
</dbReference>
<dbReference type="AlphaFoldDB" id="A0AAN6NTU1"/>
<proteinExistence type="predicted"/>
<reference evidence="3" key="1">
    <citation type="journal article" date="2023" name="Mol. Phylogenet. Evol.">
        <title>Genome-scale phylogeny and comparative genomics of the fungal order Sordariales.</title>
        <authorList>
            <person name="Hensen N."/>
            <person name="Bonometti L."/>
            <person name="Westerberg I."/>
            <person name="Brannstrom I.O."/>
            <person name="Guillou S."/>
            <person name="Cros-Aarteil S."/>
            <person name="Calhoun S."/>
            <person name="Haridas S."/>
            <person name="Kuo A."/>
            <person name="Mondo S."/>
            <person name="Pangilinan J."/>
            <person name="Riley R."/>
            <person name="LaButti K."/>
            <person name="Andreopoulos B."/>
            <person name="Lipzen A."/>
            <person name="Chen C."/>
            <person name="Yan M."/>
            <person name="Daum C."/>
            <person name="Ng V."/>
            <person name="Clum A."/>
            <person name="Steindorff A."/>
            <person name="Ohm R.A."/>
            <person name="Martin F."/>
            <person name="Silar P."/>
            <person name="Natvig D.O."/>
            <person name="Lalanne C."/>
            <person name="Gautier V."/>
            <person name="Ament-Velasquez S.L."/>
            <person name="Kruys A."/>
            <person name="Hutchinson M.I."/>
            <person name="Powell A.J."/>
            <person name="Barry K."/>
            <person name="Miller A.N."/>
            <person name="Grigoriev I.V."/>
            <person name="Debuchy R."/>
            <person name="Gladieux P."/>
            <person name="Hiltunen Thoren M."/>
            <person name="Johannesson H."/>
        </authorList>
    </citation>
    <scope>NUCLEOTIDE SEQUENCE</scope>
    <source>
        <strain evidence="3">CBS 626.80</strain>
    </source>
</reference>
<evidence type="ECO:0000259" key="2">
    <source>
        <dbReference type="PROSITE" id="PS50011"/>
    </source>
</evidence>
<keyword evidence="4" id="KW-1185">Reference proteome</keyword>
<reference evidence="3" key="2">
    <citation type="submission" date="2023-06" db="EMBL/GenBank/DDBJ databases">
        <authorList>
            <consortium name="Lawrence Berkeley National Laboratory"/>
            <person name="Mondo S.J."/>
            <person name="Hensen N."/>
            <person name="Bonometti L."/>
            <person name="Westerberg I."/>
            <person name="Brannstrom I.O."/>
            <person name="Guillou S."/>
            <person name="Cros-Aarteil S."/>
            <person name="Calhoun S."/>
            <person name="Haridas S."/>
            <person name="Kuo A."/>
            <person name="Pangilinan J."/>
            <person name="Riley R."/>
            <person name="Labutti K."/>
            <person name="Andreopoulos B."/>
            <person name="Lipzen A."/>
            <person name="Chen C."/>
            <person name="Yanf M."/>
            <person name="Daum C."/>
            <person name="Ng V."/>
            <person name="Clum A."/>
            <person name="Steindorff A."/>
            <person name="Ohm R."/>
            <person name="Martin F."/>
            <person name="Silar P."/>
            <person name="Natvig D."/>
            <person name="Lalanne C."/>
            <person name="Gautier V."/>
            <person name="Ament-Velasquez S.L."/>
            <person name="Kruys A."/>
            <person name="Hutchinson M.I."/>
            <person name="Powell A.J."/>
            <person name="Barry K."/>
            <person name="Miller A.N."/>
            <person name="Grigoriev I.V."/>
            <person name="Debuchy R."/>
            <person name="Gladieux P."/>
            <person name="Thoren M.H."/>
            <person name="Johannesson H."/>
        </authorList>
    </citation>
    <scope>NUCLEOTIDE SEQUENCE</scope>
    <source>
        <strain evidence="3">CBS 626.80</strain>
    </source>
</reference>
<dbReference type="GO" id="GO:0005524">
    <property type="term" value="F:ATP binding"/>
    <property type="evidence" value="ECO:0007669"/>
    <property type="project" value="InterPro"/>
</dbReference>
<sequence length="516" mass="59521">MRLTEQHDQLAPRPGYVYRFDSTIPHQRYYFVSELGYGVQSHAQLVQDRETGLKAVQKVDRKLCLSTLEHEEPAEIRILRRLISSHRLADYQPRWITLLNYEQVLAYQETERAGTHLSYQVSYWKFCNGGTLYSLVNPYIPDFIAEKDWLAQGQYSPAPQRHLPQLPISLVARAIRHICETLEVMYQGGNEAVYHCDLHASNIFLHWTKEDPLPGFCIGDFGMARTASQSLLDSEKFSHKCGIPFDKQLKEPGPPGIVPEGYRRRWDLAMFHECNLNNFFRFMVVSATPTIKDACPRSIRLPVSRPQPQRSRDVVKQIAQQMNQPTPKHRHRPKANAATAGAGLCNEQPSTSSRSWWGFGPNSERTTSTIVNDNVKLIHGCRLLELENMIETLNELDQVNAVLQPHMRPPSLSRIIEAAGDLEKEALQWEQHTRNFKEFVKEKKRKALFQEFETAPFVFRRDGPEAKEILRKALKLPQRHPYRVYHGGNVDEPESLEEVWGRENVAGPWRVVEVRV</sequence>
<dbReference type="InterPro" id="IPR011009">
    <property type="entry name" value="Kinase-like_dom_sf"/>
</dbReference>
<evidence type="ECO:0000256" key="1">
    <source>
        <dbReference type="SAM" id="MobiDB-lite"/>
    </source>
</evidence>
<comment type="caution">
    <text evidence="3">The sequence shown here is derived from an EMBL/GenBank/DDBJ whole genome shotgun (WGS) entry which is preliminary data.</text>
</comment>
<evidence type="ECO:0000313" key="4">
    <source>
        <dbReference type="Proteomes" id="UP001303222"/>
    </source>
</evidence>
<name>A0AAN6NTU1_9PEZI</name>
<dbReference type="SUPFAM" id="SSF56112">
    <property type="entry name" value="Protein kinase-like (PK-like)"/>
    <property type="match status" value="1"/>
</dbReference>
<organism evidence="3 4">
    <name type="scientific">Pseudoneurospora amorphoporcata</name>
    <dbReference type="NCBI Taxonomy" id="241081"/>
    <lineage>
        <taxon>Eukaryota</taxon>
        <taxon>Fungi</taxon>
        <taxon>Dikarya</taxon>
        <taxon>Ascomycota</taxon>
        <taxon>Pezizomycotina</taxon>
        <taxon>Sordariomycetes</taxon>
        <taxon>Sordariomycetidae</taxon>
        <taxon>Sordariales</taxon>
        <taxon>Sordariaceae</taxon>
        <taxon>Pseudoneurospora</taxon>
    </lineage>
</organism>
<gene>
    <name evidence="3" type="ORF">QBC32DRAFT_214280</name>
</gene>
<dbReference type="Proteomes" id="UP001303222">
    <property type="component" value="Unassembled WGS sequence"/>
</dbReference>
<dbReference type="InterPro" id="IPR000719">
    <property type="entry name" value="Prot_kinase_dom"/>
</dbReference>
<feature type="domain" description="Protein kinase" evidence="2">
    <location>
        <begin position="29"/>
        <end position="403"/>
    </location>
</feature>
<dbReference type="Gene3D" id="1.10.510.10">
    <property type="entry name" value="Transferase(Phosphotransferase) domain 1"/>
    <property type="match status" value="1"/>
</dbReference>
<protein>
    <recommendedName>
        <fullName evidence="2">Protein kinase domain-containing protein</fullName>
    </recommendedName>
</protein>
<feature type="region of interest" description="Disordered" evidence="1">
    <location>
        <begin position="322"/>
        <end position="349"/>
    </location>
</feature>